<gene>
    <name evidence="1" type="ORF">ZAZAV_108</name>
</gene>
<dbReference type="EMBL" id="LT994652">
    <property type="protein sequence ID" value="SPN78980.1"/>
    <property type="molecule type" value="Genomic_DNA"/>
</dbReference>
<reference evidence="1" key="1">
    <citation type="submission" date="2018-03" db="EMBL/GenBank/DDBJ databases">
        <authorList>
            <consortium name="Urmite Genomes"/>
        </authorList>
    </citation>
    <scope>NUCLEOTIDE SEQUENCE [LARGE SCALE GENOMIC DNA]</scope>
    <source>
        <strain evidence="1">IHUMI-S29</strain>
    </source>
</reference>
<protein>
    <submittedName>
        <fullName evidence="1">Uncharacterized protein</fullName>
    </submittedName>
</protein>
<evidence type="ECO:0000313" key="1">
    <source>
        <dbReference type="EMBL" id="SPN78980.1"/>
    </source>
</evidence>
<dbReference type="Proteomes" id="UP000270547">
    <property type="component" value="Segment"/>
</dbReference>
<accession>A0A2R8FDL3</accession>
<name>A0A2R8FDL3_9VIRU</name>
<proteinExistence type="predicted"/>
<organism evidence="1">
    <name type="scientific">Cedratvirus Zaza IHUMI</name>
    <dbReference type="NCBI Taxonomy" id="2126979"/>
    <lineage>
        <taxon>Viruses</taxon>
        <taxon>Pithoviruses</taxon>
    </lineage>
</organism>
<sequence>MKTLKGTVLSTLSYSQTQELCFRNPTAFDCDWGLWRDKAMADFEVSKEFFDLVPQLPGSQRYLQIKSCVTFTPDMTVRVYEDGFIEGVYEAYIGYLKAVGTRNKAMEAFFANRLKPNQVSDLIKQGILTLPIQPPLPLQYVEALNSSKDYKSDYIKYTEKTFYKGLANGDKSKTFLNLVLTSGRTDWIDQIIHRYFVLPEGFSIESYIEYVPFWAEEFPLYDLPLYTGEWYDAQELLSSAIKGANVRVVDFFRSIFRNRMEELSYVVGESNKHGLDVQKKPEETFGIYKRFKHVAKIAPFMLEQTLDMELDFLYLIKREPGNIPNLLVSLPFLDRDDLDDVLKTLASNYPLSTRIIQEYLSG</sequence>